<organism evidence="1 2">
    <name type="scientific">Duganella flavida</name>
    <dbReference type="NCBI Taxonomy" id="2692175"/>
    <lineage>
        <taxon>Bacteria</taxon>
        <taxon>Pseudomonadati</taxon>
        <taxon>Pseudomonadota</taxon>
        <taxon>Betaproteobacteria</taxon>
        <taxon>Burkholderiales</taxon>
        <taxon>Oxalobacteraceae</taxon>
        <taxon>Telluria group</taxon>
        <taxon>Duganella</taxon>
    </lineage>
</organism>
<evidence type="ECO:0000313" key="1">
    <source>
        <dbReference type="EMBL" id="MYM23212.1"/>
    </source>
</evidence>
<dbReference type="SUPFAM" id="SSF160419">
    <property type="entry name" value="YdfO-like"/>
    <property type="match status" value="1"/>
</dbReference>
<reference evidence="1 2" key="1">
    <citation type="submission" date="2019-12" db="EMBL/GenBank/DDBJ databases">
        <title>Novel species isolated from a subtropical stream in China.</title>
        <authorList>
            <person name="Lu H."/>
        </authorList>
    </citation>
    <scope>NUCLEOTIDE SEQUENCE [LARGE SCALE GENOMIC DNA]</scope>
    <source>
        <strain evidence="1 2">FT135W</strain>
    </source>
</reference>
<dbReference type="Proteomes" id="UP000479335">
    <property type="component" value="Unassembled WGS sequence"/>
</dbReference>
<evidence type="ECO:0000313" key="2">
    <source>
        <dbReference type="Proteomes" id="UP000479335"/>
    </source>
</evidence>
<name>A0A6L8KBH2_9BURK</name>
<sequence length="131" mass="14202">MENAIESLIRETLNASNQGSIHFGQVVGALVNAGVESYAVDYRTGRVTYYMPCGETLTLEQASANNEIAVEFSGLAVKEAILGAQRGEVMYPQFKQLSQAAGCVGYSVWLAGRHVTYHGRKGEAHVECFPD</sequence>
<dbReference type="InterPro" id="IPR036696">
    <property type="entry name" value="YdfO-like_sf"/>
</dbReference>
<protein>
    <submittedName>
        <fullName evidence="1">DUF1398 domain-containing protein</fullName>
    </submittedName>
</protein>
<dbReference type="Gene3D" id="3.30.1810.10">
    <property type="entry name" value="YdfO-like"/>
    <property type="match status" value="1"/>
</dbReference>
<comment type="caution">
    <text evidence="1">The sequence shown here is derived from an EMBL/GenBank/DDBJ whole genome shotgun (WGS) entry which is preliminary data.</text>
</comment>
<keyword evidence="2" id="KW-1185">Reference proteome</keyword>
<gene>
    <name evidence="1" type="ORF">GTP46_11200</name>
</gene>
<dbReference type="AlphaFoldDB" id="A0A6L8KBH2"/>
<accession>A0A6L8KBH2</accession>
<dbReference type="EMBL" id="WWCN01000006">
    <property type="protein sequence ID" value="MYM23212.1"/>
    <property type="molecule type" value="Genomic_DNA"/>
</dbReference>
<proteinExistence type="predicted"/>